<dbReference type="PANTHER" id="PTHR38600">
    <property type="entry name" value="TRANSCRIPTIONAL REGULATORY PROTEIN"/>
    <property type="match status" value="1"/>
</dbReference>
<evidence type="ECO:0000256" key="1">
    <source>
        <dbReference type="SAM" id="MobiDB-lite"/>
    </source>
</evidence>
<gene>
    <name evidence="3" type="ORF">ACFPWV_16165</name>
</gene>
<dbReference type="PROSITE" id="PS50987">
    <property type="entry name" value="HTH_ARSR_2"/>
    <property type="match status" value="1"/>
</dbReference>
<accession>A0ABW0DTT5</accession>
<dbReference type="InterPro" id="IPR001845">
    <property type="entry name" value="HTH_ArsR_DNA-bd_dom"/>
</dbReference>
<feature type="region of interest" description="Disordered" evidence="1">
    <location>
        <begin position="111"/>
        <end position="141"/>
    </location>
</feature>
<dbReference type="Pfam" id="PF12840">
    <property type="entry name" value="HTH_20"/>
    <property type="match status" value="1"/>
</dbReference>
<dbReference type="InterPro" id="IPR011991">
    <property type="entry name" value="ArsR-like_HTH"/>
</dbReference>
<feature type="domain" description="HTH arsR-type" evidence="2">
    <location>
        <begin position="6"/>
        <end position="102"/>
    </location>
</feature>
<protein>
    <submittedName>
        <fullName evidence="3">ArsR/SmtB family transcription factor</fullName>
    </submittedName>
</protein>
<name>A0ABW0DTT5_9ACTN</name>
<proteinExistence type="predicted"/>
<keyword evidence="4" id="KW-1185">Reference proteome</keyword>
<dbReference type="Gene3D" id="1.10.10.10">
    <property type="entry name" value="Winged helix-like DNA-binding domain superfamily/Winged helix DNA-binding domain"/>
    <property type="match status" value="1"/>
</dbReference>
<dbReference type="Proteomes" id="UP001596035">
    <property type="component" value="Unassembled WGS sequence"/>
</dbReference>
<organism evidence="3 4">
    <name type="scientific">Streptomyces atrovirens</name>
    <dbReference type="NCBI Taxonomy" id="285556"/>
    <lineage>
        <taxon>Bacteria</taxon>
        <taxon>Bacillati</taxon>
        <taxon>Actinomycetota</taxon>
        <taxon>Actinomycetes</taxon>
        <taxon>Kitasatosporales</taxon>
        <taxon>Streptomycetaceae</taxon>
        <taxon>Streptomyces</taxon>
    </lineage>
</organism>
<evidence type="ECO:0000313" key="3">
    <source>
        <dbReference type="EMBL" id="MFC5241437.1"/>
    </source>
</evidence>
<evidence type="ECO:0000259" key="2">
    <source>
        <dbReference type="PROSITE" id="PS50987"/>
    </source>
</evidence>
<dbReference type="CDD" id="cd00090">
    <property type="entry name" value="HTH_ARSR"/>
    <property type="match status" value="1"/>
</dbReference>
<reference evidence="4" key="1">
    <citation type="journal article" date="2019" name="Int. J. Syst. Evol. Microbiol.">
        <title>The Global Catalogue of Microorganisms (GCM) 10K type strain sequencing project: providing services to taxonomists for standard genome sequencing and annotation.</title>
        <authorList>
            <consortium name="The Broad Institute Genomics Platform"/>
            <consortium name="The Broad Institute Genome Sequencing Center for Infectious Disease"/>
            <person name="Wu L."/>
            <person name="Ma J."/>
        </authorList>
    </citation>
    <scope>NUCLEOTIDE SEQUENCE [LARGE SCALE GENOMIC DNA]</scope>
    <source>
        <strain evidence="4">CGMCC 4.7131</strain>
    </source>
</reference>
<dbReference type="InterPro" id="IPR036390">
    <property type="entry name" value="WH_DNA-bd_sf"/>
</dbReference>
<evidence type="ECO:0000313" key="4">
    <source>
        <dbReference type="Proteomes" id="UP001596035"/>
    </source>
</evidence>
<dbReference type="SUPFAM" id="SSF46785">
    <property type="entry name" value="Winged helix' DNA-binding domain"/>
    <property type="match status" value="1"/>
</dbReference>
<sequence length="141" mass="15360">MVVDGIDETGGADETVDRLFHALADATRRDILRRCVRGELSVSRLAAAYPMSFAAVQKHVTVLERAGLVTKERRGREQLVRTDPDAVGRARQALDELESAWRARVDRMSGLLTEDAAGTSGSGTPAHDENTDENTTEGPDR</sequence>
<dbReference type="EMBL" id="JBHSKN010000014">
    <property type="protein sequence ID" value="MFC5241437.1"/>
    <property type="molecule type" value="Genomic_DNA"/>
</dbReference>
<dbReference type="InterPro" id="IPR036388">
    <property type="entry name" value="WH-like_DNA-bd_sf"/>
</dbReference>
<comment type="caution">
    <text evidence="3">The sequence shown here is derived from an EMBL/GenBank/DDBJ whole genome shotgun (WGS) entry which is preliminary data.</text>
</comment>
<dbReference type="RefSeq" id="WP_344556570.1">
    <property type="nucleotide sequence ID" value="NZ_BAAATG010000006.1"/>
</dbReference>
<dbReference type="SMART" id="SM00418">
    <property type="entry name" value="HTH_ARSR"/>
    <property type="match status" value="1"/>
</dbReference>
<dbReference type="PANTHER" id="PTHR38600:SF2">
    <property type="entry name" value="SLL0088 PROTEIN"/>
    <property type="match status" value="1"/>
</dbReference>
<dbReference type="NCBIfam" id="NF033788">
    <property type="entry name" value="HTH_metalloreg"/>
    <property type="match status" value="1"/>
</dbReference>